<comment type="similarity">
    <text evidence="1">Belongs to the 'phage' integrase family.</text>
</comment>
<name>A0ABY5AW69_9CYAN</name>
<dbReference type="InterPro" id="IPR011010">
    <property type="entry name" value="DNA_brk_join_enz"/>
</dbReference>
<proteinExistence type="inferred from homology"/>
<dbReference type="InterPro" id="IPR044068">
    <property type="entry name" value="CB"/>
</dbReference>
<dbReference type="PANTHER" id="PTHR30349:SF64">
    <property type="entry name" value="PROPHAGE INTEGRASE INTD-RELATED"/>
    <property type="match status" value="1"/>
</dbReference>
<evidence type="ECO:0000313" key="7">
    <source>
        <dbReference type="EMBL" id="USR93290.1"/>
    </source>
</evidence>
<dbReference type="Gene3D" id="1.10.150.130">
    <property type="match status" value="1"/>
</dbReference>
<dbReference type="RefSeq" id="WP_252665475.1">
    <property type="nucleotide sequence ID" value="NZ_CP098612.1"/>
</dbReference>
<evidence type="ECO:0000256" key="4">
    <source>
        <dbReference type="PROSITE-ProRule" id="PRU01248"/>
    </source>
</evidence>
<dbReference type="SUPFAM" id="SSF56349">
    <property type="entry name" value="DNA breaking-rejoining enzymes"/>
    <property type="match status" value="1"/>
</dbReference>
<dbReference type="InterPro" id="IPR013762">
    <property type="entry name" value="Integrase-like_cat_sf"/>
</dbReference>
<keyword evidence="3" id="KW-0233">DNA recombination</keyword>
<organism evidence="7 8">
    <name type="scientific">Phormidium yuhuli AB48</name>
    <dbReference type="NCBI Taxonomy" id="2940671"/>
    <lineage>
        <taxon>Bacteria</taxon>
        <taxon>Bacillati</taxon>
        <taxon>Cyanobacteriota</taxon>
        <taxon>Cyanophyceae</taxon>
        <taxon>Oscillatoriophycideae</taxon>
        <taxon>Oscillatoriales</taxon>
        <taxon>Oscillatoriaceae</taxon>
        <taxon>Phormidium</taxon>
        <taxon>Phormidium yuhuli</taxon>
    </lineage>
</organism>
<dbReference type="Pfam" id="PF00589">
    <property type="entry name" value="Phage_integrase"/>
    <property type="match status" value="1"/>
</dbReference>
<accession>A0ABY5AW69</accession>
<evidence type="ECO:0000256" key="1">
    <source>
        <dbReference type="ARBA" id="ARBA00008857"/>
    </source>
</evidence>
<evidence type="ECO:0000313" key="8">
    <source>
        <dbReference type="Proteomes" id="UP001056708"/>
    </source>
</evidence>
<protein>
    <submittedName>
        <fullName evidence="7">Site-specific integrase</fullName>
    </submittedName>
</protein>
<dbReference type="Proteomes" id="UP001056708">
    <property type="component" value="Plasmid unnamed"/>
</dbReference>
<keyword evidence="7" id="KW-0614">Plasmid</keyword>
<keyword evidence="8" id="KW-1185">Reference proteome</keyword>
<geneLocation type="plasmid" evidence="7 8">
    <name>unnamed</name>
</geneLocation>
<dbReference type="InterPro" id="IPR050090">
    <property type="entry name" value="Tyrosine_recombinase_XerCD"/>
</dbReference>
<dbReference type="InterPro" id="IPR010998">
    <property type="entry name" value="Integrase_recombinase_N"/>
</dbReference>
<evidence type="ECO:0000256" key="2">
    <source>
        <dbReference type="ARBA" id="ARBA00023125"/>
    </source>
</evidence>
<gene>
    <name evidence="7" type="ORF">NEA10_20510</name>
</gene>
<reference evidence="7" key="1">
    <citation type="submission" date="2022-06" db="EMBL/GenBank/DDBJ databases">
        <title>Genome sequence of Phormidium yuhuli AB48 isolated from an industrial photobioreactor environment.</title>
        <authorList>
            <person name="Qiu Y."/>
            <person name="Noonan A.J.C."/>
            <person name="Dofher K."/>
            <person name="Koch M."/>
            <person name="Kieft B."/>
            <person name="Lin X."/>
            <person name="Ziels R.M."/>
            <person name="Hallam S.J."/>
        </authorList>
    </citation>
    <scope>NUCLEOTIDE SEQUENCE</scope>
    <source>
        <strain evidence="7">AB48</strain>
        <plasmid evidence="7">unnamed</plasmid>
    </source>
</reference>
<feature type="domain" description="Core-binding (CB)" evidence="6">
    <location>
        <begin position="13"/>
        <end position="117"/>
    </location>
</feature>
<feature type="domain" description="Tyr recombinase" evidence="5">
    <location>
        <begin position="138"/>
        <end position="324"/>
    </location>
</feature>
<dbReference type="PROSITE" id="PS51900">
    <property type="entry name" value="CB"/>
    <property type="match status" value="1"/>
</dbReference>
<dbReference type="InterPro" id="IPR002104">
    <property type="entry name" value="Integrase_catalytic"/>
</dbReference>
<dbReference type="PROSITE" id="PS51898">
    <property type="entry name" value="TYR_RECOMBINASE"/>
    <property type="match status" value="1"/>
</dbReference>
<dbReference type="Gene3D" id="1.10.443.10">
    <property type="entry name" value="Intergrase catalytic core"/>
    <property type="match status" value="1"/>
</dbReference>
<evidence type="ECO:0000259" key="5">
    <source>
        <dbReference type="PROSITE" id="PS51898"/>
    </source>
</evidence>
<dbReference type="PANTHER" id="PTHR30349">
    <property type="entry name" value="PHAGE INTEGRASE-RELATED"/>
    <property type="match status" value="1"/>
</dbReference>
<evidence type="ECO:0000256" key="3">
    <source>
        <dbReference type="ARBA" id="ARBA00023172"/>
    </source>
</evidence>
<sequence>MASDNLSVQESQLVMVQDEEDILDELLMDKRSETTKREYRKDLRDFFQFATSNPDTEPTNGLIREFLQLPQAKAFSLVLRYKQNLKTRPNRKTGGTLAEATINRRLAALRSLIQYARRRNLTEITLQDIENEKVVPYRDTSGISPAQFEQMMRAVNPATLKGKRDLVILRLFWTLALRRNEIVTCDVGDVDAANKRLRIYGKGYGRQDIWMALGQKTLTSIQDYLAARNHPKPTEPLVVGTKGLNIGGRMTGDGLYKLIRRYANLAGIEKIVSPHRLRHASITAALDITGGNLREVQRLSRHRNFNALEQYDDNRQGHQENVTNLLEDLI</sequence>
<evidence type="ECO:0000259" key="6">
    <source>
        <dbReference type="PROSITE" id="PS51900"/>
    </source>
</evidence>
<keyword evidence="2 4" id="KW-0238">DNA-binding</keyword>
<dbReference type="EMBL" id="CP098612">
    <property type="protein sequence ID" value="USR93290.1"/>
    <property type="molecule type" value="Genomic_DNA"/>
</dbReference>